<evidence type="ECO:0000256" key="2">
    <source>
        <dbReference type="ARBA" id="ARBA00008203"/>
    </source>
</evidence>
<evidence type="ECO:0000313" key="14">
    <source>
        <dbReference type="Proteomes" id="UP000053599"/>
    </source>
</evidence>
<comment type="similarity">
    <text evidence="2">Belongs to the BIG1 family.</text>
</comment>
<dbReference type="STRING" id="1016849.A0A0D1Y6G7"/>
<keyword evidence="7 10" id="KW-1133">Transmembrane helix</keyword>
<feature type="transmembrane region" description="Helical" evidence="10">
    <location>
        <begin position="253"/>
        <end position="277"/>
    </location>
</feature>
<dbReference type="GO" id="GO:0005789">
    <property type="term" value="C:endoplasmic reticulum membrane"/>
    <property type="evidence" value="ECO:0007669"/>
    <property type="project" value="UniProtKB-SubCell"/>
</dbReference>
<evidence type="ECO:0000259" key="12">
    <source>
        <dbReference type="Pfam" id="PF20520"/>
    </source>
</evidence>
<keyword evidence="5 11" id="KW-0732">Signal</keyword>
<dbReference type="AlphaFoldDB" id="A0A0D1Y6G7"/>
<dbReference type="InterPro" id="IPR046756">
    <property type="entry name" value="VAS1/VOA1_TM"/>
</dbReference>
<dbReference type="GO" id="GO:0009272">
    <property type="term" value="P:fungal-type cell wall biogenesis"/>
    <property type="evidence" value="ECO:0007669"/>
    <property type="project" value="TreeGrafter"/>
</dbReference>
<proteinExistence type="inferred from homology"/>
<evidence type="ECO:0000256" key="1">
    <source>
        <dbReference type="ARBA" id="ARBA00004115"/>
    </source>
</evidence>
<dbReference type="GO" id="GO:0071555">
    <property type="term" value="P:cell wall organization"/>
    <property type="evidence" value="ECO:0007669"/>
    <property type="project" value="UniProtKB-KW"/>
</dbReference>
<evidence type="ECO:0000256" key="5">
    <source>
        <dbReference type="ARBA" id="ARBA00022729"/>
    </source>
</evidence>
<dbReference type="GO" id="GO:0006078">
    <property type="term" value="P:(1-&gt;6)-beta-D-glucan biosynthetic process"/>
    <property type="evidence" value="ECO:0007669"/>
    <property type="project" value="TreeGrafter"/>
</dbReference>
<feature type="chain" id="PRO_5002246700" description="Protein BIG1" evidence="11">
    <location>
        <begin position="19"/>
        <end position="297"/>
    </location>
</feature>
<keyword evidence="9" id="KW-0961">Cell wall biogenesis/degradation</keyword>
<keyword evidence="8 10" id="KW-0472">Membrane</keyword>
<evidence type="ECO:0000256" key="11">
    <source>
        <dbReference type="SAM" id="SignalP"/>
    </source>
</evidence>
<keyword evidence="6" id="KW-0256">Endoplasmic reticulum</keyword>
<evidence type="ECO:0000256" key="4">
    <source>
        <dbReference type="ARBA" id="ARBA00022692"/>
    </source>
</evidence>
<organism evidence="13 14">
    <name type="scientific">Exophiala sideris</name>
    <dbReference type="NCBI Taxonomy" id="1016849"/>
    <lineage>
        <taxon>Eukaryota</taxon>
        <taxon>Fungi</taxon>
        <taxon>Dikarya</taxon>
        <taxon>Ascomycota</taxon>
        <taxon>Pezizomycotina</taxon>
        <taxon>Eurotiomycetes</taxon>
        <taxon>Chaetothyriomycetidae</taxon>
        <taxon>Chaetothyriales</taxon>
        <taxon>Herpotrichiellaceae</taxon>
        <taxon>Exophiala</taxon>
    </lineage>
</organism>
<feature type="domain" description="V-type proton ATPase subunit S1/VOA1 transmembrane" evidence="12">
    <location>
        <begin position="247"/>
        <end position="286"/>
    </location>
</feature>
<accession>A0A0D1Y6G7</accession>
<sequence length="297" mass="32406">MHLLRLCALALAAGSAHGYLDTTPFFMFSTSELLTPNSRLQPADSLVSNVDLSLLSCPSEYYILVSQHGVTSRDYASMRSTPTLAKGVSERPGTDVRSSMTVPDVAGTIDSSFWIKTLKTKCGVQVTDIDASTGAIPAQMPPSPHLLKVSFPAPSSLTRQQDLSSNDAFFASILDLLPSQDYTVLYTTTRARKDGSRATQVEKTQYEMESQIQDAMHSDLKRDLSARASNQTGIQTLIDGPLFHRYQFFTPGIFMGFLVGLLLLSILYVGISALASLQVTYAAFDKDTSQLGQKKQQ</sequence>
<gene>
    <name evidence="13" type="ORF">PV11_10171</name>
</gene>
<evidence type="ECO:0000256" key="7">
    <source>
        <dbReference type="ARBA" id="ARBA00022989"/>
    </source>
</evidence>
<dbReference type="Proteomes" id="UP000053599">
    <property type="component" value="Unassembled WGS sequence"/>
</dbReference>
<evidence type="ECO:0000313" key="13">
    <source>
        <dbReference type="EMBL" id="KIV78452.1"/>
    </source>
</evidence>
<evidence type="ECO:0000256" key="9">
    <source>
        <dbReference type="ARBA" id="ARBA00023316"/>
    </source>
</evidence>
<evidence type="ECO:0000256" key="10">
    <source>
        <dbReference type="SAM" id="Phobius"/>
    </source>
</evidence>
<reference evidence="13 14" key="1">
    <citation type="submission" date="2015-01" db="EMBL/GenBank/DDBJ databases">
        <title>The Genome Sequence of Exophiala sideris CBS121828.</title>
        <authorList>
            <consortium name="The Broad Institute Genomics Platform"/>
            <person name="Cuomo C."/>
            <person name="de Hoog S."/>
            <person name="Gorbushina A."/>
            <person name="Stielow B."/>
            <person name="Teixiera M."/>
            <person name="Abouelleil A."/>
            <person name="Chapman S.B."/>
            <person name="Priest M."/>
            <person name="Young S.K."/>
            <person name="Wortman J."/>
            <person name="Nusbaum C."/>
            <person name="Birren B."/>
        </authorList>
    </citation>
    <scope>NUCLEOTIDE SEQUENCE [LARGE SCALE GENOMIC DNA]</scope>
    <source>
        <strain evidence="13 14">CBS 121828</strain>
    </source>
</reference>
<dbReference type="OrthoDB" id="9985059at2759"/>
<evidence type="ECO:0000256" key="8">
    <source>
        <dbReference type="ARBA" id="ARBA00023136"/>
    </source>
</evidence>
<name>A0A0D1Y6G7_9EURO</name>
<dbReference type="InterPro" id="IPR037654">
    <property type="entry name" value="Big1"/>
</dbReference>
<evidence type="ECO:0000256" key="6">
    <source>
        <dbReference type="ARBA" id="ARBA00022824"/>
    </source>
</evidence>
<dbReference type="EMBL" id="KN846954">
    <property type="protein sequence ID" value="KIV78452.1"/>
    <property type="molecule type" value="Genomic_DNA"/>
</dbReference>
<feature type="signal peptide" evidence="11">
    <location>
        <begin position="1"/>
        <end position="18"/>
    </location>
</feature>
<keyword evidence="4 10" id="KW-0812">Transmembrane</keyword>
<dbReference type="PANTHER" id="PTHR28285:SF1">
    <property type="entry name" value="PROTEIN BIG1"/>
    <property type="match status" value="1"/>
</dbReference>
<comment type="subcellular location">
    <subcellularLocation>
        <location evidence="1">Endoplasmic reticulum membrane</location>
        <topology evidence="1">Single-pass type I membrane protein</topology>
    </subcellularLocation>
</comment>
<dbReference type="HOGENOM" id="CLU_062461_0_0_1"/>
<evidence type="ECO:0000256" key="3">
    <source>
        <dbReference type="ARBA" id="ARBA00022089"/>
    </source>
</evidence>
<dbReference type="PANTHER" id="PTHR28285">
    <property type="entry name" value="PROTEIN BIG1"/>
    <property type="match status" value="1"/>
</dbReference>
<dbReference type="Pfam" id="PF20520">
    <property type="entry name" value="Ac45-VOA1_TM"/>
    <property type="match status" value="1"/>
</dbReference>
<protein>
    <recommendedName>
        <fullName evidence="3">Protein BIG1</fullName>
    </recommendedName>
</protein>